<comment type="caution">
    <text evidence="3">The sequence shown here is derived from an EMBL/GenBank/DDBJ whole genome shotgun (WGS) entry which is preliminary data.</text>
</comment>
<dbReference type="Proteomes" id="UP001154252">
    <property type="component" value="Unassembled WGS sequence"/>
</dbReference>
<accession>A0A9W4P3L4</accession>
<dbReference type="SMART" id="SM00554">
    <property type="entry name" value="FAS1"/>
    <property type="match status" value="2"/>
</dbReference>
<keyword evidence="4" id="KW-1185">Reference proteome</keyword>
<evidence type="ECO:0000313" key="3">
    <source>
        <dbReference type="EMBL" id="CAG8893593.1"/>
    </source>
</evidence>
<sequence length="629" mass="70502">MRRSLVSFIPLVQPGIKTVEGLRRGGLCVYIGISPWFDRASDSDFPVDIGAMRPTYLFLSVAAPLASAFVIPDENILADVVSETRPAANHQLSKADVEMSLLSISPDGHRGWEKDRDWRDDDGYPRHGDWPGHGGWQRHGDWPDDDEYPGHSDWPGYDEDPHGRWPGGDCPRQGGWPDDGECPRHGRKPDHGGWPGQRGDVEDRCYPPHPRHGECRYDRDCRPCRRHRHHPIHRPIDACPGPLCHADKTTWEVIKENGHTSRLAELIADDNDLIEILNSTTANHTFFALTNNALEGLPRGQNGPSHKFMSSLLRYHILPGRLSIQHIAGHGTLPTKLTEPALESSLPQRIVVREHHNGVMLNRRSRVVGADMVSKTSVGRLMYMAYILHMYVLTSPSKKTKDGIIHIIASPLHPPPETRTMLHQAPADFSTFTLALARTKLAHKLDPARRQGGTTFAPTNAAFRRLGEQANRFLFSRQGERCLRALMQYHIVPNRTLYSDVLYSSNGKAHGLFSGHDSGNGRKGEGGCVGRAEEDYANVRLATLLKERELAVDVKRRFGEVDMLVNGFGRVARLDLLARDGVVHVLDQVLLPPRKIQDKDEGEDVEELMVEELVERLDGCVYGVTREEL</sequence>
<dbReference type="PANTHER" id="PTHR10900">
    <property type="entry name" value="PERIOSTIN-RELATED"/>
    <property type="match status" value="1"/>
</dbReference>
<dbReference type="PROSITE" id="PS50213">
    <property type="entry name" value="FAS1"/>
    <property type="match status" value="2"/>
</dbReference>
<evidence type="ECO:0000313" key="4">
    <source>
        <dbReference type="Proteomes" id="UP001154252"/>
    </source>
</evidence>
<reference evidence="3" key="1">
    <citation type="submission" date="2021-07" db="EMBL/GenBank/DDBJ databases">
        <authorList>
            <person name="Branca A.L. A."/>
        </authorList>
    </citation>
    <scope>NUCLEOTIDE SEQUENCE</scope>
</reference>
<dbReference type="AlphaFoldDB" id="A0A9W4P3L4"/>
<evidence type="ECO:0000256" key="1">
    <source>
        <dbReference type="SAM" id="MobiDB-lite"/>
    </source>
</evidence>
<protein>
    <recommendedName>
        <fullName evidence="2">FAS1 domain-containing protein</fullName>
    </recommendedName>
</protein>
<evidence type="ECO:0000259" key="2">
    <source>
        <dbReference type="PROSITE" id="PS50213"/>
    </source>
</evidence>
<feature type="region of interest" description="Disordered" evidence="1">
    <location>
        <begin position="123"/>
        <end position="199"/>
    </location>
</feature>
<organism evidence="3 4">
    <name type="scientific">Penicillium egyptiacum</name>
    <dbReference type="NCBI Taxonomy" id="1303716"/>
    <lineage>
        <taxon>Eukaryota</taxon>
        <taxon>Fungi</taxon>
        <taxon>Dikarya</taxon>
        <taxon>Ascomycota</taxon>
        <taxon>Pezizomycotina</taxon>
        <taxon>Eurotiomycetes</taxon>
        <taxon>Eurotiomycetidae</taxon>
        <taxon>Eurotiales</taxon>
        <taxon>Aspergillaceae</taxon>
        <taxon>Penicillium</taxon>
    </lineage>
</organism>
<name>A0A9W4P3L4_9EURO</name>
<feature type="domain" description="FAS1" evidence="2">
    <location>
        <begin position="416"/>
        <end position="590"/>
    </location>
</feature>
<dbReference type="SUPFAM" id="SSF82153">
    <property type="entry name" value="FAS1 domain"/>
    <property type="match status" value="2"/>
</dbReference>
<dbReference type="PANTHER" id="PTHR10900:SF125">
    <property type="entry name" value="FAS1 DOMAIN-CONTAINING PROTEIN YLR001C"/>
    <property type="match status" value="1"/>
</dbReference>
<dbReference type="OrthoDB" id="7700931at2759"/>
<dbReference type="Pfam" id="PF02469">
    <property type="entry name" value="Fasciclin"/>
    <property type="match status" value="2"/>
</dbReference>
<dbReference type="EMBL" id="CAJVRC010000846">
    <property type="protein sequence ID" value="CAG8893593.1"/>
    <property type="molecule type" value="Genomic_DNA"/>
</dbReference>
<proteinExistence type="predicted"/>
<gene>
    <name evidence="3" type="ORF">PEGY_LOCUS3658</name>
</gene>
<feature type="domain" description="FAS1" evidence="2">
    <location>
        <begin position="247"/>
        <end position="412"/>
    </location>
</feature>
<dbReference type="InterPro" id="IPR000782">
    <property type="entry name" value="FAS1_domain"/>
</dbReference>
<dbReference type="InterPro" id="IPR050904">
    <property type="entry name" value="Adhesion/Biosynth-related"/>
</dbReference>
<dbReference type="InterPro" id="IPR036378">
    <property type="entry name" value="FAS1_dom_sf"/>
</dbReference>
<dbReference type="Gene3D" id="2.30.180.10">
    <property type="entry name" value="FAS1 domain"/>
    <property type="match status" value="2"/>
</dbReference>